<reference evidence="1" key="1">
    <citation type="submission" date="2020-08" db="EMBL/GenBank/DDBJ databases">
        <title>Genome sequencing and assembly of the red palm weevil Rhynchophorus ferrugineus.</title>
        <authorList>
            <person name="Dias G.B."/>
            <person name="Bergman C.M."/>
            <person name="Manee M."/>
        </authorList>
    </citation>
    <scope>NUCLEOTIDE SEQUENCE</scope>
    <source>
        <strain evidence="1">AA-2017</strain>
        <tissue evidence="1">Whole larva</tissue>
    </source>
</reference>
<comment type="caution">
    <text evidence="1">The sequence shown here is derived from an EMBL/GenBank/DDBJ whole genome shotgun (WGS) entry which is preliminary data.</text>
</comment>
<dbReference type="AlphaFoldDB" id="A0A834HTV0"/>
<dbReference type="Proteomes" id="UP000625711">
    <property type="component" value="Unassembled WGS sequence"/>
</dbReference>
<dbReference type="EMBL" id="JAACXV010014308">
    <property type="protein sequence ID" value="KAF7268682.1"/>
    <property type="molecule type" value="Genomic_DNA"/>
</dbReference>
<protein>
    <submittedName>
        <fullName evidence="1">Uncharacterized protein</fullName>
    </submittedName>
</protein>
<keyword evidence="2" id="KW-1185">Reference proteome</keyword>
<gene>
    <name evidence="1" type="ORF">GWI33_018222</name>
</gene>
<proteinExistence type="predicted"/>
<name>A0A834HTV0_RHYFE</name>
<accession>A0A834HTV0</accession>
<evidence type="ECO:0000313" key="1">
    <source>
        <dbReference type="EMBL" id="KAF7268682.1"/>
    </source>
</evidence>
<organism evidence="1 2">
    <name type="scientific">Rhynchophorus ferrugineus</name>
    <name type="common">Red palm weevil</name>
    <name type="synonym">Curculio ferrugineus</name>
    <dbReference type="NCBI Taxonomy" id="354439"/>
    <lineage>
        <taxon>Eukaryota</taxon>
        <taxon>Metazoa</taxon>
        <taxon>Ecdysozoa</taxon>
        <taxon>Arthropoda</taxon>
        <taxon>Hexapoda</taxon>
        <taxon>Insecta</taxon>
        <taxon>Pterygota</taxon>
        <taxon>Neoptera</taxon>
        <taxon>Endopterygota</taxon>
        <taxon>Coleoptera</taxon>
        <taxon>Polyphaga</taxon>
        <taxon>Cucujiformia</taxon>
        <taxon>Curculionidae</taxon>
        <taxon>Dryophthorinae</taxon>
        <taxon>Rhynchophorus</taxon>
    </lineage>
</organism>
<sequence length="158" mass="18047">MVEIVPLYCFSLIVLYGDTCEKAIRQRELLTWFDEWNRSGFKYGKGDRYLKHGGPCQSRPLAPLSHVRSILIALEGFNWSGTEEKGTVSVFAMQSTGNFSCLSKESIYVKLVISSLEFFDYPVELGPNFGYYCKKLFYLMPFSILFCSMNGVRAVRSI</sequence>
<evidence type="ECO:0000313" key="2">
    <source>
        <dbReference type="Proteomes" id="UP000625711"/>
    </source>
</evidence>